<dbReference type="Proteomes" id="UP001211987">
    <property type="component" value="Unassembled WGS sequence"/>
</dbReference>
<dbReference type="EMBL" id="JAQLKE010000002">
    <property type="protein sequence ID" value="MDB7082578.1"/>
    <property type="molecule type" value="Genomic_DNA"/>
</dbReference>
<evidence type="ECO:0000313" key="2">
    <source>
        <dbReference type="EMBL" id="RGD86889.1"/>
    </source>
</evidence>
<accession>A0A3E3EGK7</accession>
<dbReference type="Proteomes" id="UP000261032">
    <property type="component" value="Unassembled WGS sequence"/>
</dbReference>
<reference evidence="1" key="2">
    <citation type="submission" date="2023-01" db="EMBL/GenBank/DDBJ databases">
        <title>Human gut microbiome strain richness.</title>
        <authorList>
            <person name="Chen-Liaw A."/>
        </authorList>
    </citation>
    <scope>NUCLEOTIDE SEQUENCE</scope>
    <source>
        <strain evidence="1">1001217st2_G6_1001217B_191108</strain>
    </source>
</reference>
<reference evidence="2 3" key="1">
    <citation type="submission" date="2018-08" db="EMBL/GenBank/DDBJ databases">
        <title>A genome reference for cultivated species of the human gut microbiota.</title>
        <authorList>
            <person name="Zou Y."/>
            <person name="Xue W."/>
            <person name="Luo G."/>
        </authorList>
    </citation>
    <scope>NUCLEOTIDE SEQUENCE [LARGE SCALE GENOMIC DNA]</scope>
    <source>
        <strain evidence="2 3">OM06-4</strain>
    </source>
</reference>
<dbReference type="InterPro" id="IPR024747">
    <property type="entry name" value="Pyridox_Oxase-rel"/>
</dbReference>
<dbReference type="Gene3D" id="2.30.110.10">
    <property type="entry name" value="Electron Transport, Fmn-binding Protein, Chain A"/>
    <property type="match status" value="1"/>
</dbReference>
<gene>
    <name evidence="2" type="ORF">DXB93_03500</name>
    <name evidence="1" type="ORF">PM738_02090</name>
</gene>
<dbReference type="AlphaFoldDB" id="A0A3E3EGK7"/>
<name>A0A3E3EGK7_9FIRM</name>
<sequence length="208" mass="24021">MDKIKDLYQDDLIYIFTRSQLRDLNTDYLAIIKNECSIQTINNCITMHYQDDFESLLAFSLPTKNRKNKQLISLNQCYKIMDKIHYGVLSFTHEGLPYSVALNHIIVDNRIFFHCAKSGYKLNSIEQRATYLIVEDLGINLKAGTHNHNSVAVFGTVHEVTEFETKKAALLEIVSHLAPEHPYNDKMVDTTNIIELEIDYINGKTHIR</sequence>
<dbReference type="SUPFAM" id="SSF50475">
    <property type="entry name" value="FMN-binding split barrel"/>
    <property type="match status" value="1"/>
</dbReference>
<dbReference type="PANTHER" id="PTHR34071">
    <property type="entry name" value="5-NITROIMIDAZOLE ANTIBIOTICS RESISTANCE PROTEIN, NIMA-FAMILY-RELATED PROTEIN-RELATED"/>
    <property type="match status" value="1"/>
</dbReference>
<organism evidence="2 3">
    <name type="scientific">Thomasclavelia ramosa</name>
    <dbReference type="NCBI Taxonomy" id="1547"/>
    <lineage>
        <taxon>Bacteria</taxon>
        <taxon>Bacillati</taxon>
        <taxon>Bacillota</taxon>
        <taxon>Erysipelotrichia</taxon>
        <taxon>Erysipelotrichales</taxon>
        <taxon>Coprobacillaceae</taxon>
        <taxon>Thomasclavelia</taxon>
    </lineage>
</organism>
<dbReference type="Pfam" id="PF12900">
    <property type="entry name" value="Pyridox_ox_2"/>
    <property type="match status" value="1"/>
</dbReference>
<evidence type="ECO:0000313" key="3">
    <source>
        <dbReference type="Proteomes" id="UP000261032"/>
    </source>
</evidence>
<dbReference type="InterPro" id="IPR012349">
    <property type="entry name" value="Split_barrel_FMN-bd"/>
</dbReference>
<dbReference type="EMBL" id="QUSL01000003">
    <property type="protein sequence ID" value="RGD86889.1"/>
    <property type="molecule type" value="Genomic_DNA"/>
</dbReference>
<evidence type="ECO:0000313" key="1">
    <source>
        <dbReference type="EMBL" id="MDB7082578.1"/>
    </source>
</evidence>
<comment type="caution">
    <text evidence="2">The sequence shown here is derived from an EMBL/GenBank/DDBJ whole genome shotgun (WGS) entry which is preliminary data.</text>
</comment>
<protein>
    <submittedName>
        <fullName evidence="2">Pyridoxamine 5'-phosphate oxidase family protein</fullName>
    </submittedName>
</protein>
<dbReference type="RefSeq" id="WP_009299424.1">
    <property type="nucleotide sequence ID" value="NZ_AP031443.1"/>
</dbReference>
<dbReference type="PANTHER" id="PTHR34071:SF2">
    <property type="entry name" value="FLAVIN-NUCLEOTIDE-BINDING PROTEIN"/>
    <property type="match status" value="1"/>
</dbReference>
<proteinExistence type="predicted"/>